<accession>E9L4Y9</accession>
<dbReference type="RefSeq" id="WP_052783101.1">
    <property type="nucleotide sequence ID" value="NZ_JAGTLC010000002.1"/>
</dbReference>
<protein>
    <submittedName>
        <fullName evidence="1">Uncharacterized protein</fullName>
    </submittedName>
</protein>
<sequence length="59" mass="7124">MKELFLLLFSLVFFMLFCMGAFYAFLNLNFFIKSIFIAFMFLGFSQMLENIFEFYKGLK</sequence>
<dbReference type="EMBL" id="HM581889">
    <property type="protein sequence ID" value="ADW85771.1"/>
    <property type="molecule type" value="Genomic_DNA"/>
</dbReference>
<organism evidence="1">
    <name type="scientific">Campylobacter jejuni</name>
    <dbReference type="NCBI Taxonomy" id="197"/>
    <lineage>
        <taxon>Bacteria</taxon>
        <taxon>Pseudomonadati</taxon>
        <taxon>Campylobacterota</taxon>
        <taxon>Epsilonproteobacteria</taxon>
        <taxon>Campylobacterales</taxon>
        <taxon>Campylobacteraceae</taxon>
        <taxon>Campylobacter</taxon>
    </lineage>
</organism>
<proteinExistence type="predicted"/>
<dbReference type="AlphaFoldDB" id="E9L4Y9"/>
<name>E9L4Y9_CAMJU</name>
<evidence type="ECO:0000313" key="1">
    <source>
        <dbReference type="EMBL" id="ADW85771.1"/>
    </source>
</evidence>
<reference evidence="1" key="1">
    <citation type="submission" date="2010-06" db="EMBL/GenBank/DDBJ databases">
        <title>Sequencing of CJIE1 prophage homologs reveals variable gene carriage.</title>
        <authorList>
            <person name="Clark C.G."/>
        </authorList>
    </citation>
    <scope>NUCLEOTIDE SEQUENCE</scope>
    <source>
        <strain evidence="1">99-7046</strain>
    </source>
</reference>